<dbReference type="Pfam" id="PF06793">
    <property type="entry name" value="UPF0262"/>
    <property type="match status" value="1"/>
</dbReference>
<dbReference type="PIRSF" id="PIRSF032146">
    <property type="entry name" value="UCP032146"/>
    <property type="match status" value="1"/>
</dbReference>
<protein>
    <recommendedName>
        <fullName evidence="1">UPF0262 protein AUC69_00575</fullName>
    </recommendedName>
</protein>
<proteinExistence type="inferred from homology"/>
<evidence type="ECO:0000256" key="1">
    <source>
        <dbReference type="HAMAP-Rule" id="MF_00678"/>
    </source>
</evidence>
<dbReference type="InterPro" id="IPR008321">
    <property type="entry name" value="UCP032146"/>
</dbReference>
<evidence type="ECO:0000313" key="3">
    <source>
        <dbReference type="Proteomes" id="UP000094472"/>
    </source>
</evidence>
<dbReference type="STRING" id="1774969.AUC69_00575"/>
<comment type="caution">
    <text evidence="2">The sequence shown here is derived from an EMBL/GenBank/DDBJ whole genome shotgun (WGS) entry which is preliminary data.</text>
</comment>
<dbReference type="Proteomes" id="UP000094472">
    <property type="component" value="Unassembled WGS sequence"/>
</dbReference>
<dbReference type="AlphaFoldDB" id="A0A1E3W4R2"/>
<keyword evidence="3" id="KW-1185">Reference proteome</keyword>
<dbReference type="EMBL" id="LPWF01000013">
    <property type="protein sequence ID" value="ODS00492.1"/>
    <property type="molecule type" value="Genomic_DNA"/>
</dbReference>
<evidence type="ECO:0000313" key="2">
    <source>
        <dbReference type="EMBL" id="ODS00492.1"/>
    </source>
</evidence>
<dbReference type="HAMAP" id="MF_00678">
    <property type="entry name" value="UPF0262"/>
    <property type="match status" value="1"/>
</dbReference>
<organism evidence="2 3">
    <name type="scientific">Methyloceanibacter superfactus</name>
    <dbReference type="NCBI Taxonomy" id="1774969"/>
    <lineage>
        <taxon>Bacteria</taxon>
        <taxon>Pseudomonadati</taxon>
        <taxon>Pseudomonadota</taxon>
        <taxon>Alphaproteobacteria</taxon>
        <taxon>Hyphomicrobiales</taxon>
        <taxon>Hyphomicrobiaceae</taxon>
        <taxon>Methyloceanibacter</taxon>
    </lineage>
</organism>
<name>A0A1E3W4R2_9HYPH</name>
<comment type="similarity">
    <text evidence="1">Belongs to the UPF0262 family.</text>
</comment>
<reference evidence="2 3" key="1">
    <citation type="journal article" date="2016" name="Environ. Microbiol.">
        <title>New Methyloceanibacter diversity from North Sea sediments includes methanotroph containing solely the soluble methane monooxygenase.</title>
        <authorList>
            <person name="Vekeman B."/>
            <person name="Kerckhof F.M."/>
            <person name="Cremers G."/>
            <person name="de Vos P."/>
            <person name="Vandamme P."/>
            <person name="Boon N."/>
            <person name="Op den Camp H.J."/>
            <person name="Heylen K."/>
        </authorList>
    </citation>
    <scope>NUCLEOTIDE SEQUENCE [LARGE SCALE GENOMIC DNA]</scope>
    <source>
        <strain evidence="2 3">R-67175</strain>
    </source>
</reference>
<sequence>MTLDEASLGRDNSEVEHEREVAIFDLLEKNKFKLEGHEGTGPYTLHLSLADNRLVFSVNDAERAPLQHVMLSLSPFRRIVKDYFLICDSYYAAIKTQPASKIEAIDMGRRGLHDEGSHLLMERLRGKIAVDIATARRLFTLLCALHWKG</sequence>
<gene>
    <name evidence="2" type="ORF">AUC69_00575</name>
</gene>
<dbReference type="NCBIfam" id="NF002769">
    <property type="entry name" value="PRK02853.1"/>
    <property type="match status" value="1"/>
</dbReference>
<accession>A0A1E3W4R2</accession>